<dbReference type="EMBL" id="BAABDO010000007">
    <property type="protein sequence ID" value="GAA4130632.1"/>
    <property type="molecule type" value="Genomic_DNA"/>
</dbReference>
<sequence>MVKRRCATALDGPNTGGGRRQLHPEAAAKEWRPTLSDSYVDANHRSAAGWEAGSTTRWTWSAGRVLGGDEMPADVAPAAPRSHVSRETSAAGHRVAPLPPIRA</sequence>
<dbReference type="Proteomes" id="UP001500266">
    <property type="component" value="Unassembled WGS sequence"/>
</dbReference>
<evidence type="ECO:0000313" key="3">
    <source>
        <dbReference type="Proteomes" id="UP001500266"/>
    </source>
</evidence>
<protein>
    <submittedName>
        <fullName evidence="2">Uncharacterized protein</fullName>
    </submittedName>
</protein>
<proteinExistence type="predicted"/>
<accession>A0ABP7Y4N4</accession>
<evidence type="ECO:0000256" key="1">
    <source>
        <dbReference type="SAM" id="MobiDB-lite"/>
    </source>
</evidence>
<organism evidence="2 3">
    <name type="scientific">Actinomadura keratinilytica</name>
    <dbReference type="NCBI Taxonomy" id="547461"/>
    <lineage>
        <taxon>Bacteria</taxon>
        <taxon>Bacillati</taxon>
        <taxon>Actinomycetota</taxon>
        <taxon>Actinomycetes</taxon>
        <taxon>Streptosporangiales</taxon>
        <taxon>Thermomonosporaceae</taxon>
        <taxon>Actinomadura</taxon>
    </lineage>
</organism>
<feature type="region of interest" description="Disordered" evidence="1">
    <location>
        <begin position="1"/>
        <end position="26"/>
    </location>
</feature>
<gene>
    <name evidence="2" type="ORF">GCM10022416_08600</name>
</gene>
<comment type="caution">
    <text evidence="2">The sequence shown here is derived from an EMBL/GenBank/DDBJ whole genome shotgun (WGS) entry which is preliminary data.</text>
</comment>
<keyword evidence="3" id="KW-1185">Reference proteome</keyword>
<evidence type="ECO:0000313" key="2">
    <source>
        <dbReference type="EMBL" id="GAA4130632.1"/>
    </source>
</evidence>
<name>A0ABP7Y4N4_9ACTN</name>
<feature type="region of interest" description="Disordered" evidence="1">
    <location>
        <begin position="71"/>
        <end position="103"/>
    </location>
</feature>
<reference evidence="3" key="1">
    <citation type="journal article" date="2019" name="Int. J. Syst. Evol. Microbiol.">
        <title>The Global Catalogue of Microorganisms (GCM) 10K type strain sequencing project: providing services to taxonomists for standard genome sequencing and annotation.</title>
        <authorList>
            <consortium name="The Broad Institute Genomics Platform"/>
            <consortium name="The Broad Institute Genome Sequencing Center for Infectious Disease"/>
            <person name="Wu L."/>
            <person name="Ma J."/>
        </authorList>
    </citation>
    <scope>NUCLEOTIDE SEQUENCE [LARGE SCALE GENOMIC DNA]</scope>
    <source>
        <strain evidence="3">JCM 17316</strain>
    </source>
</reference>